<keyword evidence="4" id="KW-1185">Reference proteome</keyword>
<protein>
    <submittedName>
        <fullName evidence="3">PspA/IM30 family protein</fullName>
    </submittedName>
</protein>
<dbReference type="EMBL" id="JBHTGQ010000018">
    <property type="protein sequence ID" value="MFC7750023.1"/>
    <property type="molecule type" value="Genomic_DNA"/>
</dbReference>
<name>A0ABW2V3B3_9BACL</name>
<gene>
    <name evidence="3" type="ORF">ACFQWB_08710</name>
</gene>
<dbReference type="InterPro" id="IPR007157">
    <property type="entry name" value="PspA_VIPP1"/>
</dbReference>
<evidence type="ECO:0000313" key="3">
    <source>
        <dbReference type="EMBL" id="MFC7750023.1"/>
    </source>
</evidence>
<proteinExistence type="inferred from homology"/>
<accession>A0ABW2V3B3</accession>
<feature type="coiled-coil region" evidence="2">
    <location>
        <begin position="108"/>
        <end position="142"/>
    </location>
</feature>
<dbReference type="PANTHER" id="PTHR31088">
    <property type="entry name" value="MEMBRANE-ASSOCIATED PROTEIN VIPP1, CHLOROPLASTIC"/>
    <property type="match status" value="1"/>
</dbReference>
<dbReference type="PANTHER" id="PTHR31088:SF6">
    <property type="entry name" value="PHAGE SHOCK PROTEIN A"/>
    <property type="match status" value="1"/>
</dbReference>
<dbReference type="Pfam" id="PF04012">
    <property type="entry name" value="PspA_IM30"/>
    <property type="match status" value="1"/>
</dbReference>
<feature type="coiled-coil region" evidence="2">
    <location>
        <begin position="26"/>
        <end position="53"/>
    </location>
</feature>
<evidence type="ECO:0000256" key="1">
    <source>
        <dbReference type="ARBA" id="ARBA00043985"/>
    </source>
</evidence>
<organism evidence="3 4">
    <name type="scientific">Paenibacillus thermoaerophilus</name>
    <dbReference type="NCBI Taxonomy" id="1215385"/>
    <lineage>
        <taxon>Bacteria</taxon>
        <taxon>Bacillati</taxon>
        <taxon>Bacillota</taxon>
        <taxon>Bacilli</taxon>
        <taxon>Bacillales</taxon>
        <taxon>Paenibacillaceae</taxon>
        <taxon>Paenibacillus</taxon>
    </lineage>
</organism>
<dbReference type="Proteomes" id="UP001596528">
    <property type="component" value="Unassembled WGS sequence"/>
</dbReference>
<comment type="caution">
    <text evidence="3">The sequence shown here is derived from an EMBL/GenBank/DDBJ whole genome shotgun (WGS) entry which is preliminary data.</text>
</comment>
<dbReference type="RefSeq" id="WP_138788298.1">
    <property type="nucleotide sequence ID" value="NZ_JBHTGQ010000018.1"/>
</dbReference>
<keyword evidence="2" id="KW-0175">Coiled coil</keyword>
<comment type="similarity">
    <text evidence="1">Belongs to the PspA/Vipp/IM30 family.</text>
</comment>
<sequence>MSVFKRIGDMTRASIHELLDKVENPVVMLNQYIRDMEEEIAQAEVTVAKQMANERKLLQQWKEAERAAAAREQSAEEALKAGNEAAARQALEQKLFFAGKAKELSELHTHSKAQAEELLKQLQEMKEQFYAMRNKRNELAARAQLAQAKKQIAQAGVTHSIESGSAARGFARMEEKIMQMEAEAEVAGLRIPPYGTAAGTPVSDAKILEVDEQLAALKAKLGVQPSDPVANEA</sequence>
<evidence type="ECO:0000313" key="4">
    <source>
        <dbReference type="Proteomes" id="UP001596528"/>
    </source>
</evidence>
<reference evidence="4" key="1">
    <citation type="journal article" date="2019" name="Int. J. Syst. Evol. Microbiol.">
        <title>The Global Catalogue of Microorganisms (GCM) 10K type strain sequencing project: providing services to taxonomists for standard genome sequencing and annotation.</title>
        <authorList>
            <consortium name="The Broad Institute Genomics Platform"/>
            <consortium name="The Broad Institute Genome Sequencing Center for Infectious Disease"/>
            <person name="Wu L."/>
            <person name="Ma J."/>
        </authorList>
    </citation>
    <scope>NUCLEOTIDE SEQUENCE [LARGE SCALE GENOMIC DNA]</scope>
    <source>
        <strain evidence="4">JCM 18657</strain>
    </source>
</reference>
<evidence type="ECO:0000256" key="2">
    <source>
        <dbReference type="SAM" id="Coils"/>
    </source>
</evidence>